<evidence type="ECO:0000313" key="3">
    <source>
        <dbReference type="EMBL" id="KAK4083423.1"/>
    </source>
</evidence>
<feature type="domain" description="Cyanovirin-N" evidence="2">
    <location>
        <begin position="61"/>
        <end position="121"/>
    </location>
</feature>
<dbReference type="SUPFAM" id="SSF51322">
    <property type="entry name" value="Cyanovirin-N"/>
    <property type="match status" value="1"/>
</dbReference>
<feature type="chain" id="PRO_5045161246" description="Cyanovirin-N domain-containing protein" evidence="1">
    <location>
        <begin position="18"/>
        <end position="141"/>
    </location>
</feature>
<accession>A0ABR0BLW4</accession>
<evidence type="ECO:0000256" key="1">
    <source>
        <dbReference type="SAM" id="SignalP"/>
    </source>
</evidence>
<organism evidence="3 4">
    <name type="scientific">Purpureocillium lilacinum</name>
    <name type="common">Paecilomyces lilacinus</name>
    <dbReference type="NCBI Taxonomy" id="33203"/>
    <lineage>
        <taxon>Eukaryota</taxon>
        <taxon>Fungi</taxon>
        <taxon>Dikarya</taxon>
        <taxon>Ascomycota</taxon>
        <taxon>Pezizomycotina</taxon>
        <taxon>Sordariomycetes</taxon>
        <taxon>Hypocreomycetidae</taxon>
        <taxon>Hypocreales</taxon>
        <taxon>Ophiocordycipitaceae</taxon>
        <taxon>Purpureocillium</taxon>
    </lineage>
</organism>
<gene>
    <name evidence="3" type="ORF">Purlil1_10660</name>
</gene>
<evidence type="ECO:0000259" key="2">
    <source>
        <dbReference type="Pfam" id="PF08881"/>
    </source>
</evidence>
<feature type="signal peptide" evidence="1">
    <location>
        <begin position="1"/>
        <end position="17"/>
    </location>
</feature>
<dbReference type="Gene3D" id="2.30.60.10">
    <property type="entry name" value="Cyanovirin-N"/>
    <property type="match status" value="1"/>
</dbReference>
<keyword evidence="1" id="KW-0732">Signal</keyword>
<dbReference type="Pfam" id="PF08881">
    <property type="entry name" value="CVNH"/>
    <property type="match status" value="1"/>
</dbReference>
<sequence>MLIQAFAVLLAASTATAGAVDQERRATLITAPSALQPRACRGYRLSCSPGARLRTNKGQADFTAMHCADGRGRHTNPTINLSRCLGNTGGRLVGGHDFHKTCRDFVVTGSVLHANCDDGSGFEKWPATFFDLGKSYFRTAW</sequence>
<proteinExistence type="predicted"/>
<name>A0ABR0BLW4_PURLI</name>
<keyword evidence="4" id="KW-1185">Reference proteome</keyword>
<dbReference type="Proteomes" id="UP001287286">
    <property type="component" value="Unassembled WGS sequence"/>
</dbReference>
<dbReference type="EMBL" id="JAWRVI010000056">
    <property type="protein sequence ID" value="KAK4083423.1"/>
    <property type="molecule type" value="Genomic_DNA"/>
</dbReference>
<comment type="caution">
    <text evidence="3">The sequence shown here is derived from an EMBL/GenBank/DDBJ whole genome shotgun (WGS) entry which is preliminary data.</text>
</comment>
<reference evidence="3 4" key="1">
    <citation type="journal article" date="2024" name="Microbiol. Resour. Announc.">
        <title>Genome annotations for the ascomycete fungi Trichoderma harzianum, Trichoderma aggressivum, and Purpureocillium lilacinum.</title>
        <authorList>
            <person name="Beijen E.P.W."/>
            <person name="Ohm R.A."/>
        </authorList>
    </citation>
    <scope>NUCLEOTIDE SEQUENCE [LARGE SCALE GENOMIC DNA]</scope>
    <source>
        <strain evidence="3 4">CBS 150709</strain>
    </source>
</reference>
<dbReference type="InterPro" id="IPR011058">
    <property type="entry name" value="Cyanovirin-N"/>
</dbReference>
<dbReference type="InterPro" id="IPR036673">
    <property type="entry name" value="Cyanovirin-N_sf"/>
</dbReference>
<evidence type="ECO:0000313" key="4">
    <source>
        <dbReference type="Proteomes" id="UP001287286"/>
    </source>
</evidence>
<protein>
    <recommendedName>
        <fullName evidence="2">Cyanovirin-N domain-containing protein</fullName>
    </recommendedName>
</protein>